<dbReference type="AlphaFoldDB" id="A0A640KPD2"/>
<evidence type="ECO:0000313" key="2">
    <source>
        <dbReference type="EMBL" id="GET91218.1"/>
    </source>
</evidence>
<dbReference type="VEuPathDB" id="TriTrypDB:LtaPh_3125600"/>
<feature type="compositionally biased region" description="Basic and acidic residues" evidence="1">
    <location>
        <begin position="149"/>
        <end position="164"/>
    </location>
</feature>
<reference evidence="2" key="1">
    <citation type="submission" date="2019-11" db="EMBL/GenBank/DDBJ databases">
        <title>Leishmania tarentolae CDS.</title>
        <authorList>
            <person name="Goto Y."/>
            <person name="Yamagishi J."/>
        </authorList>
    </citation>
    <scope>NUCLEOTIDE SEQUENCE [LARGE SCALE GENOMIC DNA]</scope>
    <source>
        <strain evidence="2">Parrot Tar II</strain>
    </source>
</reference>
<feature type="region of interest" description="Disordered" evidence="1">
    <location>
        <begin position="330"/>
        <end position="381"/>
    </location>
</feature>
<comment type="caution">
    <text evidence="2">The sequence shown here is derived from an EMBL/GenBank/DDBJ whole genome shotgun (WGS) entry which is preliminary data.</text>
</comment>
<dbReference type="OrthoDB" id="265592at2759"/>
<feature type="compositionally biased region" description="Low complexity" evidence="1">
    <location>
        <begin position="742"/>
        <end position="760"/>
    </location>
</feature>
<dbReference type="Proteomes" id="UP000419144">
    <property type="component" value="Unassembled WGS sequence"/>
</dbReference>
<name>A0A640KPD2_LEITA</name>
<feature type="region of interest" description="Disordered" evidence="1">
    <location>
        <begin position="149"/>
        <end position="174"/>
    </location>
</feature>
<feature type="region of interest" description="Disordered" evidence="1">
    <location>
        <begin position="739"/>
        <end position="770"/>
    </location>
</feature>
<feature type="compositionally biased region" description="Low complexity" evidence="1">
    <location>
        <begin position="623"/>
        <end position="646"/>
    </location>
</feature>
<gene>
    <name evidence="2" type="ORF">LtaPh_3125600</name>
</gene>
<feature type="compositionally biased region" description="Acidic residues" evidence="1">
    <location>
        <begin position="658"/>
        <end position="667"/>
    </location>
</feature>
<proteinExistence type="predicted"/>
<accession>A0A640KPD2</accession>
<protein>
    <submittedName>
        <fullName evidence="2">Uncharacterized protein</fullName>
    </submittedName>
</protein>
<feature type="region of interest" description="Disordered" evidence="1">
    <location>
        <begin position="622"/>
        <end position="698"/>
    </location>
</feature>
<organism evidence="2 3">
    <name type="scientific">Leishmania tarentolae</name>
    <name type="common">Sauroleishmania tarentolae</name>
    <dbReference type="NCBI Taxonomy" id="5689"/>
    <lineage>
        <taxon>Eukaryota</taxon>
        <taxon>Discoba</taxon>
        <taxon>Euglenozoa</taxon>
        <taxon>Kinetoplastea</taxon>
        <taxon>Metakinetoplastina</taxon>
        <taxon>Trypanosomatida</taxon>
        <taxon>Trypanosomatidae</taxon>
        <taxon>Leishmaniinae</taxon>
        <taxon>Leishmania</taxon>
        <taxon>lizard Leishmania</taxon>
    </lineage>
</organism>
<feature type="region of interest" description="Disordered" evidence="1">
    <location>
        <begin position="33"/>
        <end position="75"/>
    </location>
</feature>
<feature type="compositionally biased region" description="Polar residues" evidence="1">
    <location>
        <begin position="647"/>
        <end position="656"/>
    </location>
</feature>
<evidence type="ECO:0000313" key="3">
    <source>
        <dbReference type="Proteomes" id="UP000419144"/>
    </source>
</evidence>
<sequence length="770" mass="82787">MDLRMCTTPTSLCVVVHNKQRYAIPVNAAGIQVGSPVRYPNPNRRRRGGYGPGTVDGSSLSQPRLPAASERTDGHVTFTSESTTLHGSGHARSEATVSFTDIPTDDMNYGGFVQLSTAGALWLQLPQPSILRKSSGLLHALPPLFDFEYKSPHTPREPSSERKQKLPTSSVNAQQDEKCSESAAKAHRCTCCSQLLSAGAVPHYPSSSPSPTHDPLRNNSDLALSFVLEGDMSDTAAVSRAVHQLPISKAQQVQHLLGGGCMTTVNAATPTPKQPPAVMFTSTVVYGPRPPQSLSSTCGAQLTLPVACDSSYGTMYASYQDIISEYENDKAEKAASQGSGRGEATPTAQTARKSLRHLPRIKGENTASMPRSPRAPPAVVGEQNATRIASDLTQGLYSIDSIPSLSSLTPARREGDGSNISHLPTRESVAGKEPIDGEAQPAEMGFLMDRYFYGGQSSFSAEDVRAISPLGNYEEGMESSAVWKPRPPLVDSKATPRSQQLTAVPIGTPENVLPSPRDAAHADYEYVNPCTPITVSTLAVPSPLSVESFPRTSLQGDENVAECELSSLEVRKSTKERVRYAMLTLLQQFASNAHRKPVSVVETEESKVSTSLEIKRYRKAMVSESQSSTEALTSLTTASSSGTSCSDNESLSSTPVSEAEEDEDELEMVNPVDSPALSHPEKSPSPPPSAKGVDNGRQWRLSSIRERLMRPLIPLPQDIEKSRLSNWQKRYRATIKGKVSRGALQSGSANSSSATLNSLHLHARSPNTVK</sequence>
<dbReference type="EMBL" id="BLBS01000047">
    <property type="protein sequence ID" value="GET91218.1"/>
    <property type="molecule type" value="Genomic_DNA"/>
</dbReference>
<keyword evidence="3" id="KW-1185">Reference proteome</keyword>
<evidence type="ECO:0000256" key="1">
    <source>
        <dbReference type="SAM" id="MobiDB-lite"/>
    </source>
</evidence>